<evidence type="ECO:0000313" key="2">
    <source>
        <dbReference type="EMBL" id="MCD8472043.1"/>
    </source>
</evidence>
<dbReference type="GeneID" id="68901783"/>
<dbReference type="KEGG" id="xtw:AB672_10800"/>
<dbReference type="Proteomes" id="UP001430701">
    <property type="component" value="Unassembled WGS sequence"/>
</dbReference>
<dbReference type="PATRIC" id="fig|1444770.3.peg.1678"/>
<dbReference type="Proteomes" id="UP000020406">
    <property type="component" value="Unassembled WGS sequence"/>
</dbReference>
<dbReference type="EMBL" id="JDSQ01000010">
    <property type="protein sequence ID" value="EWS78064.1"/>
    <property type="molecule type" value="Genomic_DNA"/>
</dbReference>
<dbReference type="STRING" id="1444770.AF72_07080"/>
<name>Z9JIT9_9GAMM</name>
<dbReference type="eggNOG" id="COG3792">
    <property type="taxonomic scope" value="Bacteria"/>
</dbReference>
<protein>
    <submittedName>
        <fullName evidence="2">DUF596 domain-containing protein</fullName>
    </submittedName>
</protein>
<dbReference type="EMBL" id="JAJPPU010000001">
    <property type="protein sequence ID" value="MCD8472043.1"/>
    <property type="molecule type" value="Genomic_DNA"/>
</dbReference>
<evidence type="ECO:0000313" key="3">
    <source>
        <dbReference type="Proteomes" id="UP000020406"/>
    </source>
</evidence>
<evidence type="ECO:0000313" key="4">
    <source>
        <dbReference type="Proteomes" id="UP001430701"/>
    </source>
</evidence>
<gene>
    <name evidence="1" type="ORF">AF72_07080</name>
    <name evidence="2" type="ORF">LPH55_00810</name>
</gene>
<evidence type="ECO:0000313" key="1">
    <source>
        <dbReference type="EMBL" id="EWS78064.1"/>
    </source>
</evidence>
<dbReference type="SUPFAM" id="SSF160472">
    <property type="entry name" value="NMB0513-like"/>
    <property type="match status" value="1"/>
</dbReference>
<accession>Z9JIT9</accession>
<proteinExistence type="predicted"/>
<sequence>MLIQEQIDFICDSEGQPLHILWEYVGRAHGVSDTQVDLDSFEERKNDFLLIIGKLLDEGRFKLGNRKDGLIMEGPTEALLEMFGSCFPASDEALLNGIWLVIDECPFVAVWVSKGVGDHGEDYYDWCF</sequence>
<organism evidence="1 3">
    <name type="scientific">Xylella taiwanensis</name>
    <dbReference type="NCBI Taxonomy" id="1444770"/>
    <lineage>
        <taxon>Bacteria</taxon>
        <taxon>Pseudomonadati</taxon>
        <taxon>Pseudomonadota</taxon>
        <taxon>Gammaproteobacteria</taxon>
        <taxon>Lysobacterales</taxon>
        <taxon>Lysobacteraceae</taxon>
        <taxon>Xylella</taxon>
    </lineage>
</organism>
<dbReference type="InterPro" id="IPR023138">
    <property type="entry name" value="NMB0513-like_sf"/>
</dbReference>
<comment type="caution">
    <text evidence="1">The sequence shown here is derived from an EMBL/GenBank/DDBJ whole genome shotgun (WGS) entry which is preliminary data.</text>
</comment>
<reference evidence="2" key="2">
    <citation type="submission" date="2021-11" db="EMBL/GenBank/DDBJ databases">
        <title>Genome sequence of Xylella taiwanensis PLS432.</title>
        <authorList>
            <person name="Weng L.-W."/>
            <person name="Su C.-C."/>
            <person name="Tsai C.-W."/>
            <person name="Kuo C.-H."/>
        </authorList>
    </citation>
    <scope>NUCLEOTIDE SEQUENCE</scope>
    <source>
        <strain evidence="2">PLS432</strain>
    </source>
</reference>
<keyword evidence="4" id="KW-1185">Reference proteome</keyword>
<dbReference type="AlphaFoldDB" id="Z9JIT9"/>
<dbReference type="RefSeq" id="WP_038271280.1">
    <property type="nucleotide sequence ID" value="NZ_CP053627.1"/>
</dbReference>
<dbReference type="Gene3D" id="1.10.3510.10">
    <property type="entry name" value="NMB0513-like"/>
    <property type="match status" value="1"/>
</dbReference>
<reference evidence="1 3" key="1">
    <citation type="journal article" date="2014" name="Genome Announc.">
        <title>Draft Genome Sequence of Xylella fastidiosa Pear Leaf Scorch Strain in Taiwan.</title>
        <authorList>
            <person name="Su C.C."/>
            <person name="Deng W.L."/>
            <person name="Jan F.J."/>
            <person name="Chang C.J."/>
            <person name="Huang H."/>
            <person name="Chen J."/>
        </authorList>
    </citation>
    <scope>NUCLEOTIDE SEQUENCE [LARGE SCALE GENOMIC DNA]</scope>
    <source>
        <strain evidence="1 3">PLS229</strain>
    </source>
</reference>
<dbReference type="OrthoDB" id="5678714at2"/>